<dbReference type="EMBL" id="JBBNAG010000013">
    <property type="protein sequence ID" value="KAK9083407.1"/>
    <property type="molecule type" value="Genomic_DNA"/>
</dbReference>
<protein>
    <submittedName>
        <fullName evidence="1">Uncharacterized protein</fullName>
    </submittedName>
</protein>
<accession>A0AAP0E249</accession>
<dbReference type="Gene3D" id="2.40.70.10">
    <property type="entry name" value="Acid Proteases"/>
    <property type="match status" value="1"/>
</dbReference>
<evidence type="ECO:0000313" key="1">
    <source>
        <dbReference type="EMBL" id="KAK9083407.1"/>
    </source>
</evidence>
<dbReference type="InterPro" id="IPR021109">
    <property type="entry name" value="Peptidase_aspartic_dom_sf"/>
</dbReference>
<dbReference type="PANTHER" id="PTHR33067:SF9">
    <property type="entry name" value="RNA-DIRECTED DNA POLYMERASE"/>
    <property type="match status" value="1"/>
</dbReference>
<reference evidence="1 2" key="1">
    <citation type="submission" date="2024-01" db="EMBL/GenBank/DDBJ databases">
        <title>Genome assemblies of Stephania.</title>
        <authorList>
            <person name="Yang L."/>
        </authorList>
    </citation>
    <scope>NUCLEOTIDE SEQUENCE [LARGE SCALE GENOMIC DNA]</scope>
    <source>
        <strain evidence="1">JXDWG</strain>
        <tissue evidence="1">Leaf</tissue>
    </source>
</reference>
<dbReference type="PANTHER" id="PTHR33067">
    <property type="entry name" value="RNA-DIRECTED DNA POLYMERASE-RELATED"/>
    <property type="match status" value="1"/>
</dbReference>
<name>A0AAP0E249_9MAGN</name>
<organism evidence="1 2">
    <name type="scientific">Stephania cephalantha</name>
    <dbReference type="NCBI Taxonomy" id="152367"/>
    <lineage>
        <taxon>Eukaryota</taxon>
        <taxon>Viridiplantae</taxon>
        <taxon>Streptophyta</taxon>
        <taxon>Embryophyta</taxon>
        <taxon>Tracheophyta</taxon>
        <taxon>Spermatophyta</taxon>
        <taxon>Magnoliopsida</taxon>
        <taxon>Ranunculales</taxon>
        <taxon>Menispermaceae</taxon>
        <taxon>Menispermoideae</taxon>
        <taxon>Cissampelideae</taxon>
        <taxon>Stephania</taxon>
    </lineage>
</organism>
<gene>
    <name evidence="1" type="ORF">Scep_029878</name>
</gene>
<proteinExistence type="predicted"/>
<dbReference type="Proteomes" id="UP001419268">
    <property type="component" value="Unassembled WGS sequence"/>
</dbReference>
<dbReference type="CDD" id="cd00303">
    <property type="entry name" value="retropepsin_like"/>
    <property type="match status" value="1"/>
</dbReference>
<evidence type="ECO:0000313" key="2">
    <source>
        <dbReference type="Proteomes" id="UP001419268"/>
    </source>
</evidence>
<comment type="caution">
    <text evidence="1">The sequence shown here is derived from an EMBL/GenBank/DDBJ whole genome shotgun (WGS) entry which is preliminary data.</text>
</comment>
<sequence length="222" mass="25400">MFRSRMFGIPVTAGTSFIDFAISDIGASINVISLKLYESLKIGSLPNTPINLTLANNTFIKPYGLLEDVLVKVNDLVFSSNFYVMEMGDSVSSTSPPILLERQFLKTTKTKLDIFEGTMPTEFENKIVIFHFKDEDAHDNFDESNNEQTNDNEFLELNHHNLKAEVYVINALTMKDENVMTKNERAEDTSNEKIISQEWRLKQLNNVENDLKVEEFKGMKNK</sequence>
<keyword evidence="2" id="KW-1185">Reference proteome</keyword>
<dbReference type="AlphaFoldDB" id="A0AAP0E249"/>